<evidence type="ECO:0000313" key="3">
    <source>
        <dbReference type="Proteomes" id="UP001404956"/>
    </source>
</evidence>
<dbReference type="Pfam" id="PF13692">
    <property type="entry name" value="Glyco_trans_1_4"/>
    <property type="match status" value="1"/>
</dbReference>
<proteinExistence type="predicted"/>
<dbReference type="Proteomes" id="UP001404956">
    <property type="component" value="Unassembled WGS sequence"/>
</dbReference>
<gene>
    <name evidence="2" type="primary">mshA_3</name>
    <name evidence="2" type="ORF">Dalu01_00646</name>
</gene>
<reference evidence="2 3" key="1">
    <citation type="submission" date="2024-02" db="EMBL/GenBank/DDBJ databases">
        <title>Deinococcus aluminii NBRC 112889.</title>
        <authorList>
            <person name="Ichikawa N."/>
            <person name="Katano-Makiyama Y."/>
            <person name="Hidaka K."/>
        </authorList>
    </citation>
    <scope>NUCLEOTIDE SEQUENCE [LARGE SCALE GENOMIC DNA]</scope>
    <source>
        <strain evidence="2 3">NBRC 112889</strain>
    </source>
</reference>
<dbReference type="Gene3D" id="3.40.50.2000">
    <property type="entry name" value="Glycogen Phosphorylase B"/>
    <property type="match status" value="2"/>
</dbReference>
<evidence type="ECO:0000313" key="2">
    <source>
        <dbReference type="EMBL" id="GAA5532262.1"/>
    </source>
</evidence>
<evidence type="ECO:0000256" key="1">
    <source>
        <dbReference type="ARBA" id="ARBA00022679"/>
    </source>
</evidence>
<accession>A0ABP9XA51</accession>
<sequence>MTSERLADEAGVGQAGRERVSDLRVLGLDLEFITDHQTEFSRNAALYRALDQRVRLVGRTSPTLTRGTDLLNKLLQFRPNLTDWRRNAHFNPYLFRKRTQVAQQYLDTRRGDYDVILQTYLQFAPGTGPGRKPYAVYLDATFEMSRKYYPIDHPLSKRAMAEWLGLERQVYQGAARLFPWSDFAARSLIEDYGCDPRRVVRVGAGTNLLAPSLENKRYDAPVALFVGTQFKRKGGMELLQAFREVRAQWPEAELWIVGPRLPEAAPQPGVRWIGRVRDRQVLADLYAQARLFVMPSFEPWGHVFCEAMGHGLPCVALNVGSTPEIVEEGRSGLLVDPQSPEALAAAMLQLLSDPALAERLGRSAYDRVRQTFLWDQVVGRMVPHLEAMARGEDA</sequence>
<protein>
    <submittedName>
        <fullName evidence="2">D-inositol-3-phosphate glycosyltransferase</fullName>
    </submittedName>
</protein>
<name>A0ABP9XA51_9DEIO</name>
<dbReference type="PANTHER" id="PTHR46401">
    <property type="entry name" value="GLYCOSYLTRANSFERASE WBBK-RELATED"/>
    <property type="match status" value="1"/>
</dbReference>
<keyword evidence="3" id="KW-1185">Reference proteome</keyword>
<dbReference type="PANTHER" id="PTHR46401:SF2">
    <property type="entry name" value="GLYCOSYLTRANSFERASE WBBK-RELATED"/>
    <property type="match status" value="1"/>
</dbReference>
<dbReference type="SUPFAM" id="SSF53756">
    <property type="entry name" value="UDP-Glycosyltransferase/glycogen phosphorylase"/>
    <property type="match status" value="1"/>
</dbReference>
<comment type="caution">
    <text evidence="2">The sequence shown here is derived from an EMBL/GenBank/DDBJ whole genome shotgun (WGS) entry which is preliminary data.</text>
</comment>
<dbReference type="CDD" id="cd03801">
    <property type="entry name" value="GT4_PimA-like"/>
    <property type="match status" value="1"/>
</dbReference>
<keyword evidence="1" id="KW-0808">Transferase</keyword>
<organism evidence="2 3">
    <name type="scientific">Deinococcus aluminii</name>
    <dbReference type="NCBI Taxonomy" id="1656885"/>
    <lineage>
        <taxon>Bacteria</taxon>
        <taxon>Thermotogati</taxon>
        <taxon>Deinococcota</taxon>
        <taxon>Deinococci</taxon>
        <taxon>Deinococcales</taxon>
        <taxon>Deinococcaceae</taxon>
        <taxon>Deinococcus</taxon>
    </lineage>
</organism>
<dbReference type="RefSeq" id="WP_345451186.1">
    <property type="nucleotide sequence ID" value="NZ_BAABRV010000001.1"/>
</dbReference>
<dbReference type="EMBL" id="BAABRV010000001">
    <property type="protein sequence ID" value="GAA5532262.1"/>
    <property type="molecule type" value="Genomic_DNA"/>
</dbReference>